<keyword evidence="2" id="KW-1185">Reference proteome</keyword>
<reference evidence="1 2" key="1">
    <citation type="journal article" date="2020" name="Mol. Biol. Evol.">
        <title>Distinct Expression and Methylation Patterns for Genes with Different Fates following a Single Whole-Genome Duplication in Flowering Plants.</title>
        <authorList>
            <person name="Shi T."/>
            <person name="Rahmani R.S."/>
            <person name="Gugger P.F."/>
            <person name="Wang M."/>
            <person name="Li H."/>
            <person name="Zhang Y."/>
            <person name="Li Z."/>
            <person name="Wang Q."/>
            <person name="Van de Peer Y."/>
            <person name="Marchal K."/>
            <person name="Chen J."/>
        </authorList>
    </citation>
    <scope>NUCLEOTIDE SEQUENCE [LARGE SCALE GENOMIC DNA]</scope>
    <source>
        <tissue evidence="1">Leaf</tissue>
    </source>
</reference>
<comment type="caution">
    <text evidence="1">The sequence shown here is derived from an EMBL/GenBank/DDBJ whole genome shotgun (WGS) entry which is preliminary data.</text>
</comment>
<evidence type="ECO:0000313" key="2">
    <source>
        <dbReference type="Proteomes" id="UP000607653"/>
    </source>
</evidence>
<dbReference type="EMBL" id="DUZY01000006">
    <property type="protein sequence ID" value="DAD43609.1"/>
    <property type="molecule type" value="Genomic_DNA"/>
</dbReference>
<accession>A0A822ZJR6</accession>
<sequence>MTSMVEDSLFSNIISIKPLRCLPLVAFTRINNADTAKLAKLGFDELERTTWQFDSSSGSKSMAEK</sequence>
<name>A0A822ZJR6_NELNU</name>
<dbReference type="Proteomes" id="UP000607653">
    <property type="component" value="Unassembled WGS sequence"/>
</dbReference>
<proteinExistence type="predicted"/>
<gene>
    <name evidence="1" type="ORF">HUJ06_001840</name>
</gene>
<organism evidence="1 2">
    <name type="scientific">Nelumbo nucifera</name>
    <name type="common">Sacred lotus</name>
    <dbReference type="NCBI Taxonomy" id="4432"/>
    <lineage>
        <taxon>Eukaryota</taxon>
        <taxon>Viridiplantae</taxon>
        <taxon>Streptophyta</taxon>
        <taxon>Embryophyta</taxon>
        <taxon>Tracheophyta</taxon>
        <taxon>Spermatophyta</taxon>
        <taxon>Magnoliopsida</taxon>
        <taxon>Proteales</taxon>
        <taxon>Nelumbonaceae</taxon>
        <taxon>Nelumbo</taxon>
    </lineage>
</organism>
<dbReference type="AlphaFoldDB" id="A0A822ZJR6"/>
<evidence type="ECO:0000313" key="1">
    <source>
        <dbReference type="EMBL" id="DAD43609.1"/>
    </source>
</evidence>
<protein>
    <submittedName>
        <fullName evidence="1">Uncharacterized protein</fullName>
    </submittedName>
</protein>